<dbReference type="GeneID" id="141451421"/>
<dbReference type="VEuPathDB" id="VectorBase:RPRC012601"/>
<keyword evidence="2" id="KW-1185">Reference proteome</keyword>
<dbReference type="EMBL" id="ACPB03002729">
    <property type="status" value="NOT_ANNOTATED_CDS"/>
    <property type="molecule type" value="Genomic_DNA"/>
</dbReference>
<protein>
    <submittedName>
        <fullName evidence="1">MADF domain-containing protein</fullName>
    </submittedName>
</protein>
<dbReference type="Pfam" id="PF10545">
    <property type="entry name" value="MADF_DNA_bdg"/>
    <property type="match status" value="1"/>
</dbReference>
<dbReference type="Proteomes" id="UP000015103">
    <property type="component" value="Unassembled WGS sequence"/>
</dbReference>
<dbReference type="RefSeq" id="XP_073978891.1">
    <property type="nucleotide sequence ID" value="XM_074122790.1"/>
</dbReference>
<dbReference type="HOGENOM" id="CLU_1116919_0_0_1"/>
<name>T1I8H9_RHOPR</name>
<dbReference type="InterPro" id="IPR006578">
    <property type="entry name" value="MADF-dom"/>
</dbReference>
<proteinExistence type="predicted"/>
<dbReference type="PROSITE" id="PS51029">
    <property type="entry name" value="MADF"/>
    <property type="match status" value="1"/>
</dbReference>
<dbReference type="EnsemblMetazoa" id="RPRC012601-RA">
    <property type="protein sequence ID" value="RPRC012601-PA"/>
    <property type="gene ID" value="RPRC012601"/>
</dbReference>
<evidence type="ECO:0000313" key="1">
    <source>
        <dbReference type="EnsemblMetazoa" id="RPRC012601-PA"/>
    </source>
</evidence>
<dbReference type="InParanoid" id="T1I8H9"/>
<sequence>MDSIERSTSATPHTTSTPPQWQVVSKDLLTTSALSDLPALSSKMLYKLERKDRVFDKKLIQLIKKRRILYDVVYPVGINQNFKTTVKMNWFSIGKIMKTTVKAVQTRWLKIRRDYMEDKFEGRSEFERISPYHAQLEFLDPYILDSIQWASTSDECFMLQYVMDESSFDDYCYHNYLFNDPFITTFEEFLEFAHQFLRIPLHPEILRHNLKAEIRTNNVELKDLVEHFKCCCKLNHENYYRHTLRSKRY</sequence>
<organism evidence="1 2">
    <name type="scientific">Rhodnius prolixus</name>
    <name type="common">Triatomid bug</name>
    <dbReference type="NCBI Taxonomy" id="13249"/>
    <lineage>
        <taxon>Eukaryota</taxon>
        <taxon>Metazoa</taxon>
        <taxon>Ecdysozoa</taxon>
        <taxon>Arthropoda</taxon>
        <taxon>Hexapoda</taxon>
        <taxon>Insecta</taxon>
        <taxon>Pterygota</taxon>
        <taxon>Neoptera</taxon>
        <taxon>Paraneoptera</taxon>
        <taxon>Hemiptera</taxon>
        <taxon>Heteroptera</taxon>
        <taxon>Panheteroptera</taxon>
        <taxon>Cimicomorpha</taxon>
        <taxon>Reduviidae</taxon>
        <taxon>Triatominae</taxon>
        <taxon>Rhodnius</taxon>
    </lineage>
</organism>
<reference evidence="1" key="1">
    <citation type="submission" date="2015-05" db="UniProtKB">
        <authorList>
            <consortium name="EnsemblMetazoa"/>
        </authorList>
    </citation>
    <scope>IDENTIFICATION</scope>
</reference>
<evidence type="ECO:0000313" key="2">
    <source>
        <dbReference type="Proteomes" id="UP000015103"/>
    </source>
</evidence>
<dbReference type="AlphaFoldDB" id="T1I8H9"/>
<accession>T1I8H9</accession>